<dbReference type="Proteomes" id="UP001189429">
    <property type="component" value="Unassembled WGS sequence"/>
</dbReference>
<evidence type="ECO:0000313" key="3">
    <source>
        <dbReference type="Proteomes" id="UP001189429"/>
    </source>
</evidence>
<dbReference type="EMBL" id="CAUYUJ010003772">
    <property type="protein sequence ID" value="CAK0806711.1"/>
    <property type="molecule type" value="Genomic_DNA"/>
</dbReference>
<feature type="non-terminal residue" evidence="2">
    <location>
        <position position="118"/>
    </location>
</feature>
<evidence type="ECO:0000256" key="1">
    <source>
        <dbReference type="SAM" id="MobiDB-lite"/>
    </source>
</evidence>
<gene>
    <name evidence="2" type="ORF">PCOR1329_LOCUS12832</name>
</gene>
<accession>A0ABN9QNW1</accession>
<protein>
    <submittedName>
        <fullName evidence="2">Uncharacterized protein</fullName>
    </submittedName>
</protein>
<keyword evidence="3" id="KW-1185">Reference proteome</keyword>
<sequence>KSARAGGRRPSWPRGDPGRAARGGPRADPAMGAAAHAEDACACDCALPPAPAGGGGEKRRRRGGGGGGGGGRRPARLRRPRRPCRGGRRASGRLGDVFVLPAEHGRQDGQGLRRSPRA</sequence>
<organism evidence="2 3">
    <name type="scientific">Prorocentrum cordatum</name>
    <dbReference type="NCBI Taxonomy" id="2364126"/>
    <lineage>
        <taxon>Eukaryota</taxon>
        <taxon>Sar</taxon>
        <taxon>Alveolata</taxon>
        <taxon>Dinophyceae</taxon>
        <taxon>Prorocentrales</taxon>
        <taxon>Prorocentraceae</taxon>
        <taxon>Prorocentrum</taxon>
    </lineage>
</organism>
<feature type="region of interest" description="Disordered" evidence="1">
    <location>
        <begin position="1"/>
        <end position="118"/>
    </location>
</feature>
<feature type="compositionally biased region" description="Low complexity" evidence="1">
    <location>
        <begin position="13"/>
        <end position="35"/>
    </location>
</feature>
<feature type="non-terminal residue" evidence="2">
    <location>
        <position position="1"/>
    </location>
</feature>
<evidence type="ECO:0000313" key="2">
    <source>
        <dbReference type="EMBL" id="CAK0806711.1"/>
    </source>
</evidence>
<proteinExistence type="predicted"/>
<comment type="caution">
    <text evidence="2">The sequence shown here is derived from an EMBL/GenBank/DDBJ whole genome shotgun (WGS) entry which is preliminary data.</text>
</comment>
<name>A0ABN9QNW1_9DINO</name>
<reference evidence="2" key="1">
    <citation type="submission" date="2023-10" db="EMBL/GenBank/DDBJ databases">
        <authorList>
            <person name="Chen Y."/>
            <person name="Shah S."/>
            <person name="Dougan E. K."/>
            <person name="Thang M."/>
            <person name="Chan C."/>
        </authorList>
    </citation>
    <scope>NUCLEOTIDE SEQUENCE [LARGE SCALE GENOMIC DNA]</scope>
</reference>
<feature type="compositionally biased region" description="Basic residues" evidence="1">
    <location>
        <begin position="73"/>
        <end position="91"/>
    </location>
</feature>